<dbReference type="AlphaFoldDB" id="A0A318H2R8"/>
<dbReference type="PANTHER" id="PTHR21308:SF8">
    <property type="entry name" value="PHYTANOYL-COA DIOXYGENASE FAMILY PROTEIN (AFU_ORTHOLOGUE AFUA_2G09620)"/>
    <property type="match status" value="1"/>
</dbReference>
<dbReference type="RefSeq" id="WP_110401044.1">
    <property type="nucleotide sequence ID" value="NZ_QJJS01000010.1"/>
</dbReference>
<dbReference type="InterPro" id="IPR008775">
    <property type="entry name" value="Phytyl_CoA_dOase-like"/>
</dbReference>
<keyword evidence="1" id="KW-0223">Dioxygenase</keyword>
<dbReference type="InterPro" id="IPR047128">
    <property type="entry name" value="PhyH"/>
</dbReference>
<gene>
    <name evidence="1" type="ORF">C7444_11014</name>
</gene>
<dbReference type="PANTHER" id="PTHR21308">
    <property type="entry name" value="PHYTANOYL-COA ALPHA-HYDROXYLASE"/>
    <property type="match status" value="1"/>
</dbReference>
<name>A0A318H2R8_9BURK</name>
<evidence type="ECO:0000313" key="2">
    <source>
        <dbReference type="Proteomes" id="UP000247811"/>
    </source>
</evidence>
<dbReference type="SUPFAM" id="SSF51197">
    <property type="entry name" value="Clavaminate synthase-like"/>
    <property type="match status" value="1"/>
</dbReference>
<organism evidence="1 2">
    <name type="scientific">Sphaerotilus hippei</name>
    <dbReference type="NCBI Taxonomy" id="744406"/>
    <lineage>
        <taxon>Bacteria</taxon>
        <taxon>Pseudomonadati</taxon>
        <taxon>Pseudomonadota</taxon>
        <taxon>Betaproteobacteria</taxon>
        <taxon>Burkholderiales</taxon>
        <taxon>Sphaerotilaceae</taxon>
        <taxon>Sphaerotilus</taxon>
    </lineage>
</organism>
<dbReference type="Proteomes" id="UP000247811">
    <property type="component" value="Unassembled WGS sequence"/>
</dbReference>
<dbReference type="OrthoDB" id="3562306at2"/>
<dbReference type="GO" id="GO:0048244">
    <property type="term" value="F:phytanoyl-CoA dioxygenase activity"/>
    <property type="evidence" value="ECO:0007669"/>
    <property type="project" value="InterPro"/>
</dbReference>
<evidence type="ECO:0000313" key="1">
    <source>
        <dbReference type="EMBL" id="PXW95169.1"/>
    </source>
</evidence>
<sequence length="391" mass="42579">MQVRSEPGWLRREDASLDALKALVGSPTDALGCPSASLIQKGVPLYDCEALRTRVRAGDLGEAALMAEWAWVWREGPGILVLQRAFAHTDVVDEASVRFDEMIQRERASGAGGDHFAKAGANDRVWNALEKLCEADPALFARYYANDMIALAARAWLGPGYQITSQVNNVRPGGAPQAPHRDYHLGFCTSTQAQAYPRHVHALSPMLTLQGAVAHVDMPLSAGPTLYLPHSQKFEHGYLVADQEVFTRYFEANCVQLPLTKGDVVFFNPALLHGAGRNVSADIQRMANLLQISSAFGRAMESVNRDRMVRCLYPHLLALHQDGRLSGPELERVVAASAEGYAFPTNLDLDPPVGGLAPASPQVVVLQALEAGWSAHQLEARLDEMAGKRLS</sequence>
<dbReference type="Gene3D" id="2.60.120.620">
    <property type="entry name" value="q2cbj1_9rhob like domain"/>
    <property type="match status" value="1"/>
</dbReference>
<keyword evidence="2" id="KW-1185">Reference proteome</keyword>
<proteinExistence type="predicted"/>
<dbReference type="Pfam" id="PF05721">
    <property type="entry name" value="PhyH"/>
    <property type="match status" value="1"/>
</dbReference>
<reference evidence="1 2" key="1">
    <citation type="submission" date="2018-05" db="EMBL/GenBank/DDBJ databases">
        <title>Genomic Encyclopedia of Type Strains, Phase IV (KMG-IV): sequencing the most valuable type-strain genomes for metagenomic binning, comparative biology and taxonomic classification.</title>
        <authorList>
            <person name="Goeker M."/>
        </authorList>
    </citation>
    <scope>NUCLEOTIDE SEQUENCE [LARGE SCALE GENOMIC DNA]</scope>
    <source>
        <strain evidence="1 2">DSM 566</strain>
    </source>
</reference>
<dbReference type="GO" id="GO:0001561">
    <property type="term" value="P:fatty acid alpha-oxidation"/>
    <property type="evidence" value="ECO:0007669"/>
    <property type="project" value="InterPro"/>
</dbReference>
<dbReference type="EMBL" id="QJJS01000010">
    <property type="protein sequence ID" value="PXW95169.1"/>
    <property type="molecule type" value="Genomic_DNA"/>
</dbReference>
<keyword evidence="1" id="KW-0560">Oxidoreductase</keyword>
<accession>A0A318H2R8</accession>
<protein>
    <submittedName>
        <fullName evidence="1">Ectoine hydroxylase-related dioxygenase (Phytanoyl-CoA dioxygenase family)</fullName>
    </submittedName>
</protein>
<comment type="caution">
    <text evidence="1">The sequence shown here is derived from an EMBL/GenBank/DDBJ whole genome shotgun (WGS) entry which is preliminary data.</text>
</comment>